<keyword evidence="1" id="KW-0472">Membrane</keyword>
<dbReference type="Proteomes" id="UP000183287">
    <property type="component" value="Unassembled WGS sequence"/>
</dbReference>
<evidence type="ECO:0000313" key="3">
    <source>
        <dbReference type="Proteomes" id="UP000183287"/>
    </source>
</evidence>
<proteinExistence type="predicted"/>
<feature type="transmembrane region" description="Helical" evidence="1">
    <location>
        <begin position="65"/>
        <end position="82"/>
    </location>
</feature>
<evidence type="ECO:0000313" key="2">
    <source>
        <dbReference type="EMBL" id="SFL74460.1"/>
    </source>
</evidence>
<feature type="transmembrane region" description="Helical" evidence="1">
    <location>
        <begin position="135"/>
        <end position="157"/>
    </location>
</feature>
<dbReference type="EMBL" id="FOUB01000003">
    <property type="protein sequence ID" value="SFL74460.1"/>
    <property type="molecule type" value="Genomic_DNA"/>
</dbReference>
<protein>
    <submittedName>
        <fullName evidence="2">Uncharacterized protein</fullName>
    </submittedName>
</protein>
<dbReference type="AlphaFoldDB" id="A0A1I4K6U2"/>
<reference evidence="3" key="1">
    <citation type="submission" date="2016-10" db="EMBL/GenBank/DDBJ databases">
        <authorList>
            <person name="Varghese N."/>
            <person name="Submissions S."/>
        </authorList>
    </citation>
    <scope>NUCLEOTIDE SEQUENCE [LARGE SCALE GENOMIC DNA]</scope>
    <source>
        <strain evidence="3">Nm44</strain>
    </source>
</reference>
<gene>
    <name evidence="2" type="ORF">SAMN05421863_1003141</name>
</gene>
<keyword evidence="1" id="KW-0812">Transmembrane</keyword>
<evidence type="ECO:0000256" key="1">
    <source>
        <dbReference type="SAM" id="Phobius"/>
    </source>
</evidence>
<sequence length="196" mass="21715">MFMSPNLTAFRQSTPLNITVFRQFMATTFSAIFFLMALILTFLAGEALFQGFIGNIGFVEAVIKSINMAIVALAIFELGLVINKEYACKESEQHIIIVLRRTVPRFVSIVCIALVLEGLLLVIKYSQLGLAGNLIYPVIIIISAAILLAALGLFMRLTDEGHNNHNKILFNENKMQAVSESMGNSHNSLNQQDKFS</sequence>
<feature type="transmembrane region" description="Helical" evidence="1">
    <location>
        <begin position="103"/>
        <end position="123"/>
    </location>
</feature>
<name>A0A1I4K6U2_9PROT</name>
<keyword evidence="3" id="KW-1185">Reference proteome</keyword>
<keyword evidence="1" id="KW-1133">Transmembrane helix</keyword>
<organism evidence="2 3">
    <name type="scientific">Nitrosomonas communis</name>
    <dbReference type="NCBI Taxonomy" id="44574"/>
    <lineage>
        <taxon>Bacteria</taxon>
        <taxon>Pseudomonadati</taxon>
        <taxon>Pseudomonadota</taxon>
        <taxon>Betaproteobacteria</taxon>
        <taxon>Nitrosomonadales</taxon>
        <taxon>Nitrosomonadaceae</taxon>
        <taxon>Nitrosomonas</taxon>
    </lineage>
</organism>
<feature type="transmembrane region" description="Helical" evidence="1">
    <location>
        <begin position="20"/>
        <end position="45"/>
    </location>
</feature>
<accession>A0A1I4K6U2</accession>